<organism evidence="6 7">
    <name type="scientific">Aromatoleum tolulyticum</name>
    <dbReference type="NCBI Taxonomy" id="34027"/>
    <lineage>
        <taxon>Bacteria</taxon>
        <taxon>Pseudomonadati</taxon>
        <taxon>Pseudomonadota</taxon>
        <taxon>Betaproteobacteria</taxon>
        <taxon>Rhodocyclales</taxon>
        <taxon>Rhodocyclaceae</taxon>
        <taxon>Aromatoleum</taxon>
    </lineage>
</organism>
<dbReference type="InterPro" id="IPR016153">
    <property type="entry name" value="Heat_shock_Hsp33_N"/>
</dbReference>
<dbReference type="Gene3D" id="3.55.30.10">
    <property type="entry name" value="Hsp33 domain"/>
    <property type="match status" value="1"/>
</dbReference>
<dbReference type="GO" id="GO:0044183">
    <property type="term" value="F:protein folding chaperone"/>
    <property type="evidence" value="ECO:0007669"/>
    <property type="project" value="TreeGrafter"/>
</dbReference>
<dbReference type="PANTHER" id="PTHR30111:SF1">
    <property type="entry name" value="33 KDA CHAPERONIN"/>
    <property type="match status" value="1"/>
</dbReference>
<dbReference type="SUPFAM" id="SSF118352">
    <property type="entry name" value="HSP33 redox switch-like"/>
    <property type="match status" value="1"/>
</dbReference>
<keyword evidence="4" id="KW-0143">Chaperone</keyword>
<gene>
    <name evidence="6" type="ORF">SAMN05421829_11548</name>
</gene>
<keyword evidence="3" id="KW-1015">Disulfide bond</keyword>
<dbReference type="SUPFAM" id="SSF64397">
    <property type="entry name" value="Hsp33 domain"/>
    <property type="match status" value="1"/>
</dbReference>
<evidence type="ECO:0000313" key="6">
    <source>
        <dbReference type="EMBL" id="SIR42633.1"/>
    </source>
</evidence>
<evidence type="ECO:0000256" key="4">
    <source>
        <dbReference type="ARBA" id="ARBA00023186"/>
    </source>
</evidence>
<reference evidence="7" key="1">
    <citation type="submission" date="2017-01" db="EMBL/GenBank/DDBJ databases">
        <authorList>
            <person name="Varghese N."/>
            <person name="Submissions S."/>
        </authorList>
    </citation>
    <scope>NUCLEOTIDE SEQUENCE [LARGE SCALE GENOMIC DNA]</scope>
    <source>
        <strain evidence="7">ATCC 51758</strain>
    </source>
</reference>
<dbReference type="InterPro" id="IPR023212">
    <property type="entry name" value="Hsp33_helix_hairpin_bin_dom_sf"/>
</dbReference>
<name>A0A1N7AUF1_9RHOO</name>
<dbReference type="EMBL" id="FTMD01000015">
    <property type="protein sequence ID" value="SIR42633.1"/>
    <property type="molecule type" value="Genomic_DNA"/>
</dbReference>
<proteinExistence type="predicted"/>
<keyword evidence="5" id="KW-0676">Redox-active center</keyword>
<dbReference type="Gene3D" id="1.10.287.480">
    <property type="entry name" value="helix hairpin bin"/>
    <property type="match status" value="1"/>
</dbReference>
<dbReference type="Gene3D" id="3.90.1280.10">
    <property type="entry name" value="HSP33 redox switch-like"/>
    <property type="match status" value="1"/>
</dbReference>
<dbReference type="PIRSF" id="PIRSF005261">
    <property type="entry name" value="Heat_shock_Hsp33"/>
    <property type="match status" value="1"/>
</dbReference>
<keyword evidence="7" id="KW-1185">Reference proteome</keyword>
<accession>A0A1N7AUF1</accession>
<dbReference type="STRING" id="34027.SAMN05421829_11548"/>
<dbReference type="GO" id="GO:0042026">
    <property type="term" value="P:protein refolding"/>
    <property type="evidence" value="ECO:0007669"/>
    <property type="project" value="TreeGrafter"/>
</dbReference>
<protein>
    <submittedName>
        <fullName evidence="6">Molecular chaperone Hsp33</fullName>
    </submittedName>
</protein>
<dbReference type="InterPro" id="IPR000397">
    <property type="entry name" value="Heat_shock_Hsp33"/>
</dbReference>
<dbReference type="Pfam" id="PF01430">
    <property type="entry name" value="HSP33"/>
    <property type="match status" value="1"/>
</dbReference>
<dbReference type="OrthoDB" id="9793753at2"/>
<dbReference type="PANTHER" id="PTHR30111">
    <property type="entry name" value="33 KDA CHAPERONIN"/>
    <property type="match status" value="1"/>
</dbReference>
<dbReference type="RefSeq" id="WP_076603737.1">
    <property type="nucleotide sequence ID" value="NZ_FTMD01000015.1"/>
</dbReference>
<sequence>MKDHKSYVRRFLLEDLDIRGAVVRLDDVWQALQKGRNYPRNVGTLLGEMSAVSALISANLKQSGRLTFQVQGHGPVRLLVIDCNEALNLRGFAAFEDHVPDGDRLSELVGDGILQLTLDVAGMDQPYQSLVPLEGNSIAAVFEHYLQQSEQQPAGLWLACSKDAAAALFLQKLPGADACDEDGWSRAHQFAQTVTREELLALDPETLLGRLFAEETVRLYDARPVIHDFPPDRDKIIAMLRALGESEVRRIYAEHGELIVRDDLSNHEYRFEPDEIDEFFDAGPGSIESPPTLH</sequence>
<dbReference type="GO" id="GO:0051082">
    <property type="term" value="F:unfolded protein binding"/>
    <property type="evidence" value="ECO:0007669"/>
    <property type="project" value="InterPro"/>
</dbReference>
<keyword evidence="2" id="KW-0862">Zinc</keyword>
<evidence type="ECO:0000313" key="7">
    <source>
        <dbReference type="Proteomes" id="UP000186819"/>
    </source>
</evidence>
<evidence type="ECO:0000256" key="2">
    <source>
        <dbReference type="ARBA" id="ARBA00022833"/>
    </source>
</evidence>
<dbReference type="Proteomes" id="UP000186819">
    <property type="component" value="Unassembled WGS sequence"/>
</dbReference>
<dbReference type="CDD" id="cd00498">
    <property type="entry name" value="Hsp33"/>
    <property type="match status" value="1"/>
</dbReference>
<dbReference type="GO" id="GO:0005737">
    <property type="term" value="C:cytoplasm"/>
    <property type="evidence" value="ECO:0007669"/>
    <property type="project" value="InterPro"/>
</dbReference>
<dbReference type="InterPro" id="IPR016154">
    <property type="entry name" value="Heat_shock_Hsp33_C"/>
</dbReference>
<dbReference type="AlphaFoldDB" id="A0A1N7AUF1"/>
<evidence type="ECO:0000256" key="5">
    <source>
        <dbReference type="ARBA" id="ARBA00023284"/>
    </source>
</evidence>
<evidence type="ECO:0000256" key="3">
    <source>
        <dbReference type="ARBA" id="ARBA00023157"/>
    </source>
</evidence>
<keyword evidence="1" id="KW-0963">Cytoplasm</keyword>
<evidence type="ECO:0000256" key="1">
    <source>
        <dbReference type="ARBA" id="ARBA00022490"/>
    </source>
</evidence>